<proteinExistence type="predicted"/>
<reference evidence="1" key="1">
    <citation type="submission" date="2014-11" db="EMBL/GenBank/DDBJ databases">
        <authorList>
            <person name="Amaro Gonzalez C."/>
        </authorList>
    </citation>
    <scope>NUCLEOTIDE SEQUENCE</scope>
</reference>
<sequence length="20" mass="2362">MFTVVCCCETLHGVECHFRF</sequence>
<reference evidence="1" key="2">
    <citation type="journal article" date="2015" name="Fish Shellfish Immunol.">
        <title>Early steps in the European eel (Anguilla anguilla)-Vibrio vulnificus interaction in the gills: Role of the RtxA13 toxin.</title>
        <authorList>
            <person name="Callol A."/>
            <person name="Pajuelo D."/>
            <person name="Ebbesson L."/>
            <person name="Teles M."/>
            <person name="MacKenzie S."/>
            <person name="Amaro C."/>
        </authorList>
    </citation>
    <scope>NUCLEOTIDE SEQUENCE</scope>
</reference>
<organism evidence="1">
    <name type="scientific">Anguilla anguilla</name>
    <name type="common">European freshwater eel</name>
    <name type="synonym">Muraena anguilla</name>
    <dbReference type="NCBI Taxonomy" id="7936"/>
    <lineage>
        <taxon>Eukaryota</taxon>
        <taxon>Metazoa</taxon>
        <taxon>Chordata</taxon>
        <taxon>Craniata</taxon>
        <taxon>Vertebrata</taxon>
        <taxon>Euteleostomi</taxon>
        <taxon>Actinopterygii</taxon>
        <taxon>Neopterygii</taxon>
        <taxon>Teleostei</taxon>
        <taxon>Anguilliformes</taxon>
        <taxon>Anguillidae</taxon>
        <taxon>Anguilla</taxon>
    </lineage>
</organism>
<name>A0A0E9RZY2_ANGAN</name>
<dbReference type="AlphaFoldDB" id="A0A0E9RZY2"/>
<protein>
    <submittedName>
        <fullName evidence="1">Uncharacterized protein</fullName>
    </submittedName>
</protein>
<dbReference type="EMBL" id="GBXM01073921">
    <property type="protein sequence ID" value="JAH34656.1"/>
    <property type="molecule type" value="Transcribed_RNA"/>
</dbReference>
<evidence type="ECO:0000313" key="1">
    <source>
        <dbReference type="EMBL" id="JAH34656.1"/>
    </source>
</evidence>
<accession>A0A0E9RZY2</accession>